<comment type="caution">
    <text evidence="12">The sequence shown here is derived from an EMBL/GenBank/DDBJ whole genome shotgun (WGS) entry which is preliminary data.</text>
</comment>
<evidence type="ECO:0000256" key="9">
    <source>
        <dbReference type="ARBA" id="ARBA00023136"/>
    </source>
</evidence>
<feature type="transmembrane region" description="Helical" evidence="11">
    <location>
        <begin position="83"/>
        <end position="106"/>
    </location>
</feature>
<evidence type="ECO:0000256" key="10">
    <source>
        <dbReference type="ARBA" id="ARBA00023303"/>
    </source>
</evidence>
<dbReference type="Gene3D" id="1.10.1200.120">
    <property type="entry name" value="Large-conductance mechanosensitive channel, MscL, domain 1"/>
    <property type="match status" value="1"/>
</dbReference>
<evidence type="ECO:0000256" key="3">
    <source>
        <dbReference type="ARBA" id="ARBA00011255"/>
    </source>
</evidence>
<keyword evidence="9 11" id="KW-0472">Membrane</keyword>
<dbReference type="PANTHER" id="PTHR30266:SF2">
    <property type="entry name" value="LARGE-CONDUCTANCE MECHANOSENSITIVE CHANNEL"/>
    <property type="match status" value="1"/>
</dbReference>
<feature type="transmembrane region" description="Helical" evidence="11">
    <location>
        <begin position="21"/>
        <end position="49"/>
    </location>
</feature>
<dbReference type="Pfam" id="PF01741">
    <property type="entry name" value="MscL"/>
    <property type="match status" value="1"/>
</dbReference>
<dbReference type="HAMAP" id="MF_00115">
    <property type="entry name" value="MscL"/>
    <property type="match status" value="1"/>
</dbReference>
<accession>A0A2N2E3X7</accession>
<keyword evidence="5 11" id="KW-1003">Cell membrane</keyword>
<dbReference type="PROSITE" id="PS01327">
    <property type="entry name" value="MSCL"/>
    <property type="match status" value="1"/>
</dbReference>
<evidence type="ECO:0000256" key="4">
    <source>
        <dbReference type="ARBA" id="ARBA00022448"/>
    </source>
</evidence>
<dbReference type="InterPro" id="IPR001185">
    <property type="entry name" value="MS_channel"/>
</dbReference>
<dbReference type="Proteomes" id="UP000233325">
    <property type="component" value="Unassembled WGS sequence"/>
</dbReference>
<keyword evidence="7 11" id="KW-1133">Transmembrane helix</keyword>
<organism evidence="12 13">
    <name type="scientific">Candidatus Falkowbacteria bacterium HGW-Falkowbacteria-2</name>
    <dbReference type="NCBI Taxonomy" id="2013769"/>
    <lineage>
        <taxon>Bacteria</taxon>
        <taxon>Candidatus Falkowiibacteriota</taxon>
    </lineage>
</organism>
<dbReference type="SUPFAM" id="SSF81330">
    <property type="entry name" value="Gated mechanosensitive channel"/>
    <property type="match status" value="1"/>
</dbReference>
<reference evidence="12 13" key="1">
    <citation type="journal article" date="2017" name="ISME J.">
        <title>Potential for microbial H2 and metal transformations associated with novel bacteria and archaea in deep terrestrial subsurface sediments.</title>
        <authorList>
            <person name="Hernsdorf A.W."/>
            <person name="Amano Y."/>
            <person name="Miyakawa K."/>
            <person name="Ise K."/>
            <person name="Suzuki Y."/>
            <person name="Anantharaman K."/>
            <person name="Probst A."/>
            <person name="Burstein D."/>
            <person name="Thomas B.C."/>
            <person name="Banfield J.F."/>
        </authorList>
    </citation>
    <scope>NUCLEOTIDE SEQUENCE [LARGE SCALE GENOMIC DNA]</scope>
    <source>
        <strain evidence="12">HGW-Falkowbacteria-2</strain>
    </source>
</reference>
<evidence type="ECO:0000256" key="1">
    <source>
        <dbReference type="ARBA" id="ARBA00004651"/>
    </source>
</evidence>
<dbReference type="InterPro" id="IPR036019">
    <property type="entry name" value="MscL_channel"/>
</dbReference>
<keyword evidence="8 11" id="KW-0406">Ion transport</keyword>
<evidence type="ECO:0000256" key="5">
    <source>
        <dbReference type="ARBA" id="ARBA00022475"/>
    </source>
</evidence>
<dbReference type="PRINTS" id="PR01264">
    <property type="entry name" value="MECHCHANNEL"/>
</dbReference>
<gene>
    <name evidence="11 12" type="primary">mscL</name>
    <name evidence="12" type="ORF">CVU83_00185</name>
</gene>
<sequence>MKFIKEFKKFALKGNVIDLAVAVIIGGAFGKIVSSLVADIVMPLIGLIMGGVDFTDWHVTLRPEIRNTSDEVAEQALTMNTGIFLQNIVDFVIIALSIFVALRVLIRIKNRFAKKEEEEAAPPSEPSTQEKLLMEIRDLLKEKQ</sequence>
<dbReference type="NCBIfam" id="TIGR00220">
    <property type="entry name" value="mscL"/>
    <property type="match status" value="1"/>
</dbReference>
<dbReference type="InterPro" id="IPR019823">
    <property type="entry name" value="Mechanosensitive_channel_CS"/>
</dbReference>
<keyword evidence="6 11" id="KW-0812">Transmembrane</keyword>
<protein>
    <recommendedName>
        <fullName evidence="11">Large-conductance mechanosensitive channel</fullName>
    </recommendedName>
</protein>
<comment type="similarity">
    <text evidence="2 11">Belongs to the MscL family.</text>
</comment>
<evidence type="ECO:0000256" key="6">
    <source>
        <dbReference type="ARBA" id="ARBA00022692"/>
    </source>
</evidence>
<evidence type="ECO:0000256" key="2">
    <source>
        <dbReference type="ARBA" id="ARBA00007254"/>
    </source>
</evidence>
<keyword evidence="10 11" id="KW-0407">Ion channel</keyword>
<dbReference type="PANTHER" id="PTHR30266">
    <property type="entry name" value="MECHANOSENSITIVE CHANNEL MSCL"/>
    <property type="match status" value="1"/>
</dbReference>
<keyword evidence="4 11" id="KW-0813">Transport</keyword>
<evidence type="ECO:0000256" key="8">
    <source>
        <dbReference type="ARBA" id="ARBA00023065"/>
    </source>
</evidence>
<name>A0A2N2E3X7_9BACT</name>
<dbReference type="EMBL" id="PHAH01000001">
    <property type="protein sequence ID" value="PKM89424.1"/>
    <property type="molecule type" value="Genomic_DNA"/>
</dbReference>
<evidence type="ECO:0000256" key="11">
    <source>
        <dbReference type="HAMAP-Rule" id="MF_00115"/>
    </source>
</evidence>
<proteinExistence type="inferred from homology"/>
<evidence type="ECO:0000256" key="7">
    <source>
        <dbReference type="ARBA" id="ARBA00022989"/>
    </source>
</evidence>
<dbReference type="NCBIfam" id="NF001843">
    <property type="entry name" value="PRK00567.1-4"/>
    <property type="match status" value="1"/>
</dbReference>
<comment type="function">
    <text evidence="11">Channel that opens in response to stretch forces in the membrane lipid bilayer. May participate in the regulation of osmotic pressure changes within the cell.</text>
</comment>
<dbReference type="GO" id="GO:0008381">
    <property type="term" value="F:mechanosensitive monoatomic ion channel activity"/>
    <property type="evidence" value="ECO:0007669"/>
    <property type="project" value="UniProtKB-UniRule"/>
</dbReference>
<dbReference type="FunFam" id="1.10.1200.120:FF:000001">
    <property type="entry name" value="Large-conductance mechanosensitive channel"/>
    <property type="match status" value="1"/>
</dbReference>
<evidence type="ECO:0000313" key="12">
    <source>
        <dbReference type="EMBL" id="PKM89424.1"/>
    </source>
</evidence>
<comment type="subunit">
    <text evidence="3 11">Homopentamer.</text>
</comment>
<dbReference type="AlphaFoldDB" id="A0A2N2E3X7"/>
<evidence type="ECO:0000313" key="13">
    <source>
        <dbReference type="Proteomes" id="UP000233325"/>
    </source>
</evidence>
<dbReference type="InterPro" id="IPR037673">
    <property type="entry name" value="MSC/AndL"/>
</dbReference>
<dbReference type="GO" id="GO:0005886">
    <property type="term" value="C:plasma membrane"/>
    <property type="evidence" value="ECO:0007669"/>
    <property type="project" value="UniProtKB-SubCell"/>
</dbReference>
<comment type="subcellular location">
    <subcellularLocation>
        <location evidence="1 11">Cell membrane</location>
        <topology evidence="1 11">Multi-pass membrane protein</topology>
    </subcellularLocation>
</comment>